<dbReference type="Proteomes" id="UP000239415">
    <property type="component" value="Unassembled WGS sequence"/>
</dbReference>
<reference evidence="1 2" key="1">
    <citation type="submission" date="2018-03" db="EMBL/GenBank/DDBJ databases">
        <title>Genomic Encyclopedia of Archaeal and Bacterial Type Strains, Phase II (KMG-II): from individual species to whole genera.</title>
        <authorList>
            <person name="Goeker M."/>
        </authorList>
    </citation>
    <scope>NUCLEOTIDE SEQUENCE [LARGE SCALE GENOMIC DNA]</scope>
    <source>
        <strain evidence="1 2">DSM 43146</strain>
    </source>
</reference>
<name>A0A2T0JGI2_9ACTN</name>
<evidence type="ECO:0000313" key="2">
    <source>
        <dbReference type="Proteomes" id="UP000239415"/>
    </source>
</evidence>
<dbReference type="RefSeq" id="WP_106331012.1">
    <property type="nucleotide sequence ID" value="NZ_BOMO01000185.1"/>
</dbReference>
<keyword evidence="2" id="KW-1185">Reference proteome</keyword>
<dbReference type="AlphaFoldDB" id="A0A2T0JGI2"/>
<accession>A0A2T0JGI2</accession>
<protein>
    <submittedName>
        <fullName evidence="1">Uncharacterized protein</fullName>
    </submittedName>
</protein>
<proteinExistence type="predicted"/>
<organism evidence="1 2">
    <name type="scientific">Actinoplanes italicus</name>
    <dbReference type="NCBI Taxonomy" id="113567"/>
    <lineage>
        <taxon>Bacteria</taxon>
        <taxon>Bacillati</taxon>
        <taxon>Actinomycetota</taxon>
        <taxon>Actinomycetes</taxon>
        <taxon>Micromonosporales</taxon>
        <taxon>Micromonosporaceae</taxon>
        <taxon>Actinoplanes</taxon>
    </lineage>
</organism>
<comment type="caution">
    <text evidence="1">The sequence shown here is derived from an EMBL/GenBank/DDBJ whole genome shotgun (WGS) entry which is preliminary data.</text>
</comment>
<dbReference type="EMBL" id="PVMZ01000043">
    <property type="protein sequence ID" value="PRX06648.1"/>
    <property type="molecule type" value="Genomic_DNA"/>
</dbReference>
<evidence type="ECO:0000313" key="1">
    <source>
        <dbReference type="EMBL" id="PRX06648.1"/>
    </source>
</evidence>
<dbReference type="OrthoDB" id="3391948at2"/>
<sequence>MTELQDLPVELEVDEGRVAVTATHDGHIGTAVIERHGSATKAKHVPIGTRDAKSLTMTVDSEQVTLRPGPGRYTRGSYKVRVRHGAAKYLYRPKSPDTHRLLRDGVQLGDFEIRKDGSIDVTWHEGATPTATDAAVGYALAAAFGTGAQFFIMMMLDLVGQVPD</sequence>
<gene>
    <name evidence="1" type="ORF">CLV67_14327</name>
</gene>